<dbReference type="InParanoid" id="C3YZS1"/>
<dbReference type="InterPro" id="IPR036380">
    <property type="entry name" value="Isochorismatase-like_sf"/>
</dbReference>
<feature type="region of interest" description="Disordered" evidence="1">
    <location>
        <begin position="49"/>
        <end position="96"/>
    </location>
</feature>
<feature type="region of interest" description="Disordered" evidence="1">
    <location>
        <begin position="347"/>
        <end position="371"/>
    </location>
</feature>
<proteinExistence type="predicted"/>
<gene>
    <name evidence="2" type="ORF">BRAFLDRAFT_69685</name>
</gene>
<feature type="compositionally biased region" description="Low complexity" evidence="1">
    <location>
        <begin position="76"/>
        <end position="95"/>
    </location>
</feature>
<dbReference type="AlphaFoldDB" id="C3YZS1"/>
<evidence type="ECO:0000313" key="2">
    <source>
        <dbReference type="EMBL" id="EEN54342.1"/>
    </source>
</evidence>
<accession>C3YZS1</accession>
<protein>
    <recommendedName>
        <fullName evidence="3">Isochorismatase-like domain-containing protein</fullName>
    </recommendedName>
</protein>
<dbReference type="EMBL" id="GG666566">
    <property type="protein sequence ID" value="EEN54342.1"/>
    <property type="molecule type" value="Genomic_DNA"/>
</dbReference>
<feature type="region of interest" description="Disordered" evidence="1">
    <location>
        <begin position="173"/>
        <end position="200"/>
    </location>
</feature>
<dbReference type="Gene3D" id="3.40.50.850">
    <property type="entry name" value="Isochorismatase-like"/>
    <property type="match status" value="1"/>
</dbReference>
<evidence type="ECO:0008006" key="3">
    <source>
        <dbReference type="Google" id="ProtNLM"/>
    </source>
</evidence>
<organism>
    <name type="scientific">Branchiostoma floridae</name>
    <name type="common">Florida lancelet</name>
    <name type="synonym">Amphioxus</name>
    <dbReference type="NCBI Taxonomy" id="7739"/>
    <lineage>
        <taxon>Eukaryota</taxon>
        <taxon>Metazoa</taxon>
        <taxon>Chordata</taxon>
        <taxon>Cephalochordata</taxon>
        <taxon>Leptocardii</taxon>
        <taxon>Amphioxiformes</taxon>
        <taxon>Branchiostomatidae</taxon>
        <taxon>Branchiostoma</taxon>
    </lineage>
</organism>
<reference evidence="2" key="1">
    <citation type="journal article" date="2008" name="Nature">
        <title>The amphioxus genome and the evolution of the chordate karyotype.</title>
        <authorList>
            <consortium name="US DOE Joint Genome Institute (JGI-PGF)"/>
            <person name="Putnam N.H."/>
            <person name="Butts T."/>
            <person name="Ferrier D.E.K."/>
            <person name="Furlong R.F."/>
            <person name="Hellsten U."/>
            <person name="Kawashima T."/>
            <person name="Robinson-Rechavi M."/>
            <person name="Shoguchi E."/>
            <person name="Terry A."/>
            <person name="Yu J.-K."/>
            <person name="Benito-Gutierrez E.L."/>
            <person name="Dubchak I."/>
            <person name="Garcia-Fernandez J."/>
            <person name="Gibson-Brown J.J."/>
            <person name="Grigoriev I.V."/>
            <person name="Horton A.C."/>
            <person name="de Jong P.J."/>
            <person name="Jurka J."/>
            <person name="Kapitonov V.V."/>
            <person name="Kohara Y."/>
            <person name="Kuroki Y."/>
            <person name="Lindquist E."/>
            <person name="Lucas S."/>
            <person name="Osoegawa K."/>
            <person name="Pennacchio L.A."/>
            <person name="Salamov A.A."/>
            <person name="Satou Y."/>
            <person name="Sauka-Spengler T."/>
            <person name="Schmutz J."/>
            <person name="Shin-I T."/>
            <person name="Toyoda A."/>
            <person name="Bronner-Fraser M."/>
            <person name="Fujiyama A."/>
            <person name="Holland L.Z."/>
            <person name="Holland P.W.H."/>
            <person name="Satoh N."/>
            <person name="Rokhsar D.S."/>
        </authorList>
    </citation>
    <scope>NUCLEOTIDE SEQUENCE [LARGE SCALE GENOMIC DNA]</scope>
    <source>
        <strain evidence="2">S238N-H82</strain>
        <tissue evidence="2">Testes</tissue>
    </source>
</reference>
<dbReference type="SUPFAM" id="SSF52499">
    <property type="entry name" value="Isochorismatase-like hydrolases"/>
    <property type="match status" value="1"/>
</dbReference>
<sequence>MDAIEHGFRTVLIEDACCGVSEDGIKETKTKLKEAGAVLVQSAEMLGAGRRKTRPPARYTSGPEYLLPRANRPEQPTTTTTTPTRTRLPSSTPKTQAETELEAEILSVSRDLELLQADLAILGSQQRKNTRRAPLPPNLVVTQDGSAQGGEAQRIQRTRTTLAAGFVPGAFAAQDGGPRTVNNGVPSRGGLTAPSSTDAYPTAKEVRALHRLYGPEVAPDARQTQLGYGSYPQAPRTNAPPPYPEYDRRWDDGHAQGFAKIDSSITMVQVSELKAEYLRRPEPKSATKPAVPAPATQSARNEISGFCFKYQNGNCPFSSGHTAPSGQPLSHLCKFCSRYRPEVDGHHPATDCPYKSKEAREAYAATRQPRV</sequence>
<name>C3YZS1_BRAFL</name>
<feature type="compositionally biased region" description="Basic and acidic residues" evidence="1">
    <location>
        <begin position="347"/>
        <end position="361"/>
    </location>
</feature>
<feature type="region of interest" description="Disordered" evidence="1">
    <location>
        <begin position="128"/>
        <end position="151"/>
    </location>
</feature>
<evidence type="ECO:0000256" key="1">
    <source>
        <dbReference type="SAM" id="MobiDB-lite"/>
    </source>
</evidence>